<evidence type="ECO:0000313" key="4">
    <source>
        <dbReference type="Proteomes" id="UP000198282"/>
    </source>
</evidence>
<evidence type="ECO:0000256" key="1">
    <source>
        <dbReference type="SAM" id="Phobius"/>
    </source>
</evidence>
<evidence type="ECO:0000256" key="2">
    <source>
        <dbReference type="SAM" id="SignalP"/>
    </source>
</evidence>
<sequence length="186" mass="19724">MLQMSKGSIMLFALFFGMALAFTASTPSPSGVDSAACPDGKPAGEDAGDRAAFAVYREKPAVPNDLIDASGERSVALGATRGASAQIAAEVEEQSTASRTVRSLCGKRRSDQHTDYRAERRTAGGWLPYTGPPADLIGKIATAGGLVLTGGLFWWYGAIWPRRTPSGPIAIRRSPYGRRRHSGLEP</sequence>
<dbReference type="Proteomes" id="UP000198282">
    <property type="component" value="Unassembled WGS sequence"/>
</dbReference>
<evidence type="ECO:0000313" key="3">
    <source>
        <dbReference type="EMBL" id="SNT44767.1"/>
    </source>
</evidence>
<gene>
    <name evidence="3" type="ORF">SAMN05216276_104413</name>
</gene>
<keyword evidence="1" id="KW-1133">Transmembrane helix</keyword>
<dbReference type="OrthoDB" id="3529451at2"/>
<dbReference type="RefSeq" id="WP_089211183.1">
    <property type="nucleotide sequence ID" value="NZ_FZOD01000044.1"/>
</dbReference>
<dbReference type="EMBL" id="FZOD01000044">
    <property type="protein sequence ID" value="SNT44767.1"/>
    <property type="molecule type" value="Genomic_DNA"/>
</dbReference>
<feature type="chain" id="PRO_5039565270" evidence="2">
    <location>
        <begin position="22"/>
        <end position="186"/>
    </location>
</feature>
<proteinExistence type="predicted"/>
<organism evidence="3 4">
    <name type="scientific">Streptosporangium subroseum</name>
    <dbReference type="NCBI Taxonomy" id="106412"/>
    <lineage>
        <taxon>Bacteria</taxon>
        <taxon>Bacillati</taxon>
        <taxon>Actinomycetota</taxon>
        <taxon>Actinomycetes</taxon>
        <taxon>Streptosporangiales</taxon>
        <taxon>Streptosporangiaceae</taxon>
        <taxon>Streptosporangium</taxon>
    </lineage>
</organism>
<keyword evidence="1" id="KW-0472">Membrane</keyword>
<keyword evidence="1" id="KW-0812">Transmembrane</keyword>
<reference evidence="3 4" key="1">
    <citation type="submission" date="2017-06" db="EMBL/GenBank/DDBJ databases">
        <authorList>
            <person name="Kim H.J."/>
            <person name="Triplett B.A."/>
        </authorList>
    </citation>
    <scope>NUCLEOTIDE SEQUENCE [LARGE SCALE GENOMIC DNA]</scope>
    <source>
        <strain evidence="3 4">CGMCC 4.2132</strain>
    </source>
</reference>
<feature type="signal peptide" evidence="2">
    <location>
        <begin position="1"/>
        <end position="21"/>
    </location>
</feature>
<protein>
    <submittedName>
        <fullName evidence="3">Uncharacterized protein</fullName>
    </submittedName>
</protein>
<keyword evidence="2" id="KW-0732">Signal</keyword>
<keyword evidence="4" id="KW-1185">Reference proteome</keyword>
<name>A0A239MPI7_9ACTN</name>
<dbReference type="AlphaFoldDB" id="A0A239MPI7"/>
<feature type="transmembrane region" description="Helical" evidence="1">
    <location>
        <begin position="136"/>
        <end position="156"/>
    </location>
</feature>
<accession>A0A239MPI7</accession>